<accession>A0AAP4C8N2</accession>
<proteinExistence type="predicted"/>
<dbReference type="Proteomes" id="UP001240483">
    <property type="component" value="Unassembled WGS sequence"/>
</dbReference>
<dbReference type="PANTHER" id="PTHR42924">
    <property type="entry name" value="EXONUCLEASE"/>
    <property type="match status" value="1"/>
</dbReference>
<name>A0AAP4C8N2_9MICC</name>
<evidence type="ECO:0000313" key="3">
    <source>
        <dbReference type="Proteomes" id="UP001240483"/>
    </source>
</evidence>
<dbReference type="SMART" id="SM00481">
    <property type="entry name" value="POLIIIAc"/>
    <property type="match status" value="1"/>
</dbReference>
<dbReference type="RefSeq" id="WP_285333213.1">
    <property type="nucleotide sequence ID" value="NZ_JASODW010000006.1"/>
</dbReference>
<dbReference type="Gene3D" id="1.10.150.650">
    <property type="match status" value="1"/>
</dbReference>
<protein>
    <submittedName>
        <fullName evidence="2">PHP domain-containing protein</fullName>
    </submittedName>
</protein>
<dbReference type="AlphaFoldDB" id="A0AAP4C8N2"/>
<evidence type="ECO:0000313" key="2">
    <source>
        <dbReference type="EMBL" id="MDK6275347.1"/>
    </source>
</evidence>
<dbReference type="Gene3D" id="3.20.20.140">
    <property type="entry name" value="Metal-dependent hydrolases"/>
    <property type="match status" value="1"/>
</dbReference>
<dbReference type="InterPro" id="IPR003141">
    <property type="entry name" value="Pol/His_phosphatase_N"/>
</dbReference>
<gene>
    <name evidence="2" type="ORF">QP116_06300</name>
</gene>
<dbReference type="Pfam" id="PF02811">
    <property type="entry name" value="PHP"/>
    <property type="match status" value="1"/>
</dbReference>
<feature type="domain" description="Polymerase/histidinol phosphatase N-terminal" evidence="1">
    <location>
        <begin position="3"/>
        <end position="68"/>
    </location>
</feature>
<dbReference type="EMBL" id="JASODW010000006">
    <property type="protein sequence ID" value="MDK6275347.1"/>
    <property type="molecule type" value="Genomic_DNA"/>
</dbReference>
<dbReference type="InterPro" id="IPR016195">
    <property type="entry name" value="Pol/histidinol_Pase-like"/>
</dbReference>
<organism evidence="2 3">
    <name type="scientific">Pseudoglutamicibacter cumminsii</name>
    <dbReference type="NCBI Taxonomy" id="156979"/>
    <lineage>
        <taxon>Bacteria</taxon>
        <taxon>Bacillati</taxon>
        <taxon>Actinomycetota</taxon>
        <taxon>Actinomycetes</taxon>
        <taxon>Micrococcales</taxon>
        <taxon>Micrococcaceae</taxon>
        <taxon>Pseudoglutamicibacter</taxon>
    </lineage>
</organism>
<reference evidence="2" key="1">
    <citation type="submission" date="2023-05" db="EMBL/GenBank/DDBJ databases">
        <title>Cataloging the Phylogenetic Diversity of Human Bladder Bacteria.</title>
        <authorList>
            <person name="Du J."/>
        </authorList>
    </citation>
    <scope>NUCLEOTIDE SEQUENCE</scope>
    <source>
        <strain evidence="2">UMB9978</strain>
    </source>
</reference>
<dbReference type="CDD" id="cd07438">
    <property type="entry name" value="PHP_HisPPase_AMP"/>
    <property type="match status" value="1"/>
</dbReference>
<dbReference type="GO" id="GO:0004534">
    <property type="term" value="F:5'-3' RNA exonuclease activity"/>
    <property type="evidence" value="ECO:0007669"/>
    <property type="project" value="TreeGrafter"/>
</dbReference>
<dbReference type="PANTHER" id="PTHR42924:SF3">
    <property type="entry name" value="POLYMERASE_HISTIDINOL PHOSPHATASE N-TERMINAL DOMAIN-CONTAINING PROTEIN"/>
    <property type="match status" value="1"/>
</dbReference>
<dbReference type="InterPro" id="IPR004013">
    <property type="entry name" value="PHP_dom"/>
</dbReference>
<dbReference type="SUPFAM" id="SSF89550">
    <property type="entry name" value="PHP domain-like"/>
    <property type="match status" value="1"/>
</dbReference>
<evidence type="ECO:0000259" key="1">
    <source>
        <dbReference type="SMART" id="SM00481"/>
    </source>
</evidence>
<dbReference type="InterPro" id="IPR052018">
    <property type="entry name" value="PHP_domain"/>
</dbReference>
<comment type="caution">
    <text evidence="2">The sequence shown here is derived from an EMBL/GenBank/DDBJ whole genome shotgun (WGS) entry which is preliminary data.</text>
</comment>
<dbReference type="GO" id="GO:0035312">
    <property type="term" value="F:5'-3' DNA exonuclease activity"/>
    <property type="evidence" value="ECO:0007669"/>
    <property type="project" value="TreeGrafter"/>
</dbReference>
<sequence length="293" mass="31561">MRIDLHTHSWVSDGTESPQDVIKQAHQAGLDIVALTDHDAVDGWDAARSAALELGMGWVGGIEISCRVPDTGVTVHMLAYMPDPEDAALVAAMADQRDSRVVRAQMIVERLGVDFPITWEDVLAQTSDGATIGRPHIADALVAANIVPDRSAAFADMLSSKSRYYVDQPAPSPVAAVEMIRAAGGAPVMAHPAAPARGRVIRHADLEDCVDAGLAGVEIYHRDNNETGRAWLHDVARQRDLIITGSSDYHGTGKPNRLGENLTEPKQLQRILAQAAPHNRSAYTAGLPAEWLR</sequence>